<keyword evidence="1" id="KW-0645">Protease</keyword>
<dbReference type="PANTHER" id="PTHR24252">
    <property type="entry name" value="ACROSIN-RELATED"/>
    <property type="match status" value="1"/>
</dbReference>
<dbReference type="PROSITE" id="PS50240">
    <property type="entry name" value="TRYPSIN_DOM"/>
    <property type="match status" value="1"/>
</dbReference>
<dbReference type="Gene3D" id="2.40.10.10">
    <property type="entry name" value="Trypsin-like serine proteases"/>
    <property type="match status" value="2"/>
</dbReference>
<dbReference type="SUPFAM" id="SSF50494">
    <property type="entry name" value="Trypsin-like serine proteases"/>
    <property type="match status" value="1"/>
</dbReference>
<dbReference type="PRINTS" id="PR00722">
    <property type="entry name" value="CHYMOTRYPSIN"/>
</dbReference>
<name>A0A3R7PD60_PENVA</name>
<dbReference type="GO" id="GO:0004252">
    <property type="term" value="F:serine-type endopeptidase activity"/>
    <property type="evidence" value="ECO:0007669"/>
    <property type="project" value="InterPro"/>
</dbReference>
<keyword evidence="4" id="KW-1015">Disulfide bond</keyword>
<protein>
    <submittedName>
        <fullName evidence="8">Trypsin 3</fullName>
    </submittedName>
</protein>
<evidence type="ECO:0000256" key="3">
    <source>
        <dbReference type="ARBA" id="ARBA00022825"/>
    </source>
</evidence>
<feature type="region of interest" description="Disordered" evidence="5">
    <location>
        <begin position="155"/>
        <end position="176"/>
    </location>
</feature>
<dbReference type="GO" id="GO:0006508">
    <property type="term" value="P:proteolysis"/>
    <property type="evidence" value="ECO:0007669"/>
    <property type="project" value="UniProtKB-KW"/>
</dbReference>
<reference evidence="8 9" key="2">
    <citation type="submission" date="2019-01" db="EMBL/GenBank/DDBJ databases">
        <title>The decoding of complex shrimp genome reveals the adaptation for benthos swimmer, frequently molting mechanism and breeding impact on genome.</title>
        <authorList>
            <person name="Sun Y."/>
            <person name="Gao Y."/>
            <person name="Yu Y."/>
        </authorList>
    </citation>
    <scope>NUCLEOTIDE SEQUENCE [LARGE SCALE GENOMIC DNA]</scope>
    <source>
        <tissue evidence="8">Muscle</tissue>
    </source>
</reference>
<feature type="signal peptide" evidence="6">
    <location>
        <begin position="1"/>
        <end position="16"/>
    </location>
</feature>
<dbReference type="SMART" id="SM00020">
    <property type="entry name" value="Tryp_SPc"/>
    <property type="match status" value="1"/>
</dbReference>
<feature type="domain" description="Peptidase S1" evidence="7">
    <location>
        <begin position="33"/>
        <end position="176"/>
    </location>
</feature>
<dbReference type="OrthoDB" id="6337023at2759"/>
<dbReference type="FunFam" id="2.40.10.10:FF:000073">
    <property type="entry name" value="Trypsin alpha"/>
    <property type="match status" value="1"/>
</dbReference>
<keyword evidence="2" id="KW-0378">Hydrolase</keyword>
<comment type="caution">
    <text evidence="8">The sequence shown here is derived from an EMBL/GenBank/DDBJ whole genome shotgun (WGS) entry which is preliminary data.</text>
</comment>
<dbReference type="EMBL" id="QCYY01003895">
    <property type="protein sequence ID" value="ROT61979.1"/>
    <property type="molecule type" value="Genomic_DNA"/>
</dbReference>
<dbReference type="InterPro" id="IPR001314">
    <property type="entry name" value="Peptidase_S1A"/>
</dbReference>
<evidence type="ECO:0000259" key="7">
    <source>
        <dbReference type="PROSITE" id="PS50240"/>
    </source>
</evidence>
<feature type="chain" id="PRO_5018617086" evidence="6">
    <location>
        <begin position="17"/>
        <end position="176"/>
    </location>
</feature>
<accession>A0A3R7PD60</accession>
<feature type="compositionally biased region" description="Low complexity" evidence="5">
    <location>
        <begin position="162"/>
        <end position="176"/>
    </location>
</feature>
<organism evidence="8 9">
    <name type="scientific">Penaeus vannamei</name>
    <name type="common">Whiteleg shrimp</name>
    <name type="synonym">Litopenaeus vannamei</name>
    <dbReference type="NCBI Taxonomy" id="6689"/>
    <lineage>
        <taxon>Eukaryota</taxon>
        <taxon>Metazoa</taxon>
        <taxon>Ecdysozoa</taxon>
        <taxon>Arthropoda</taxon>
        <taxon>Crustacea</taxon>
        <taxon>Multicrustacea</taxon>
        <taxon>Malacostraca</taxon>
        <taxon>Eumalacostraca</taxon>
        <taxon>Eucarida</taxon>
        <taxon>Decapoda</taxon>
        <taxon>Dendrobranchiata</taxon>
        <taxon>Penaeoidea</taxon>
        <taxon>Penaeidae</taxon>
        <taxon>Penaeus</taxon>
    </lineage>
</organism>
<evidence type="ECO:0000313" key="9">
    <source>
        <dbReference type="Proteomes" id="UP000283509"/>
    </source>
</evidence>
<evidence type="ECO:0000256" key="2">
    <source>
        <dbReference type="ARBA" id="ARBA00022801"/>
    </source>
</evidence>
<gene>
    <name evidence="8" type="ORF">C7M84_020195</name>
</gene>
<dbReference type="InterPro" id="IPR009003">
    <property type="entry name" value="Peptidase_S1_PA"/>
</dbReference>
<dbReference type="InterPro" id="IPR043504">
    <property type="entry name" value="Peptidase_S1_PA_chymotrypsin"/>
</dbReference>
<evidence type="ECO:0000256" key="4">
    <source>
        <dbReference type="ARBA" id="ARBA00023157"/>
    </source>
</evidence>
<dbReference type="Pfam" id="PF00089">
    <property type="entry name" value="Trypsin"/>
    <property type="match status" value="1"/>
</dbReference>
<sequence>MIRVTLLAAAVALVAGVPHVPRLDGGLPRLPKIVGGVEASPGEFPHQISMQRNGIFGKSHSCGGSIFNENYIVTAGHCVHGTSASKIFVVAGEHDLSTTSGDEQESPAEALIEHEHYDSSTITNDIALIKLATPLVMNGLVQPIELPAQGEFAAAGSRVRPRAGGPRWRGGSSPIF</sequence>
<keyword evidence="9" id="KW-1185">Reference proteome</keyword>
<dbReference type="PANTHER" id="PTHR24252:SF7">
    <property type="entry name" value="HYALIN"/>
    <property type="match status" value="1"/>
</dbReference>
<dbReference type="CDD" id="cd00190">
    <property type="entry name" value="Tryp_SPc"/>
    <property type="match status" value="1"/>
</dbReference>
<proteinExistence type="predicted"/>
<keyword evidence="6" id="KW-0732">Signal</keyword>
<evidence type="ECO:0000313" key="8">
    <source>
        <dbReference type="EMBL" id="ROT61979.1"/>
    </source>
</evidence>
<evidence type="ECO:0000256" key="1">
    <source>
        <dbReference type="ARBA" id="ARBA00022670"/>
    </source>
</evidence>
<dbReference type="AlphaFoldDB" id="A0A3R7PD60"/>
<reference evidence="8 9" key="1">
    <citation type="submission" date="2018-04" db="EMBL/GenBank/DDBJ databases">
        <authorList>
            <person name="Zhang X."/>
            <person name="Yuan J."/>
            <person name="Li F."/>
            <person name="Xiang J."/>
        </authorList>
    </citation>
    <scope>NUCLEOTIDE SEQUENCE [LARGE SCALE GENOMIC DNA]</scope>
    <source>
        <tissue evidence="8">Muscle</tissue>
    </source>
</reference>
<dbReference type="InterPro" id="IPR001254">
    <property type="entry name" value="Trypsin_dom"/>
</dbReference>
<dbReference type="PROSITE" id="PS00134">
    <property type="entry name" value="TRYPSIN_HIS"/>
    <property type="match status" value="1"/>
</dbReference>
<evidence type="ECO:0000256" key="6">
    <source>
        <dbReference type="SAM" id="SignalP"/>
    </source>
</evidence>
<dbReference type="InterPro" id="IPR018114">
    <property type="entry name" value="TRYPSIN_HIS"/>
</dbReference>
<dbReference type="Proteomes" id="UP000283509">
    <property type="component" value="Unassembled WGS sequence"/>
</dbReference>
<dbReference type="STRING" id="6689.A0A3R7PD60"/>
<evidence type="ECO:0000256" key="5">
    <source>
        <dbReference type="SAM" id="MobiDB-lite"/>
    </source>
</evidence>
<keyword evidence="3" id="KW-0720">Serine protease</keyword>